<evidence type="ECO:0000313" key="3">
    <source>
        <dbReference type="Proteomes" id="UP000255425"/>
    </source>
</evidence>
<keyword evidence="1" id="KW-0812">Transmembrane</keyword>
<keyword evidence="3" id="KW-1185">Reference proteome</keyword>
<keyword evidence="1" id="KW-0472">Membrane</keyword>
<reference evidence="2 3" key="1">
    <citation type="submission" date="2018-06" db="EMBL/GenBank/DDBJ databases">
        <authorList>
            <consortium name="Pathogen Informatics"/>
            <person name="Doyle S."/>
        </authorList>
    </citation>
    <scope>NUCLEOTIDE SEQUENCE [LARGE SCALE GENOMIC DNA]</scope>
    <source>
        <strain evidence="2 3">NCTC11807</strain>
    </source>
</reference>
<dbReference type="EMBL" id="UHDZ01000001">
    <property type="protein sequence ID" value="SUM74759.1"/>
    <property type="molecule type" value="Genomic_DNA"/>
</dbReference>
<organism evidence="2 3">
    <name type="scientific">Staphylococcus saccharolyticus</name>
    <dbReference type="NCBI Taxonomy" id="33028"/>
    <lineage>
        <taxon>Bacteria</taxon>
        <taxon>Bacillati</taxon>
        <taxon>Bacillota</taxon>
        <taxon>Bacilli</taxon>
        <taxon>Bacillales</taxon>
        <taxon>Staphylococcaceae</taxon>
        <taxon>Staphylococcus</taxon>
    </lineage>
</organism>
<accession>A0A380HBC9</accession>
<protein>
    <submittedName>
        <fullName evidence="2">Cro/CI family transcriptional regulator</fullName>
    </submittedName>
</protein>
<evidence type="ECO:0000313" key="2">
    <source>
        <dbReference type="EMBL" id="SUM74759.1"/>
    </source>
</evidence>
<gene>
    <name evidence="2" type="ORF">NCTC11807_02738</name>
</gene>
<sequence>MGHRYSISNFLIGIFASNKVEKIKIKNDIETYDRIVAYMNGKDPNTVETSKLRNIFTSLMSFVFFVGTLCIISYLSILLSEKFL</sequence>
<name>A0A380HBC9_9STAP</name>
<proteinExistence type="predicted"/>
<feature type="transmembrane region" description="Helical" evidence="1">
    <location>
        <begin position="55"/>
        <end position="79"/>
    </location>
</feature>
<dbReference type="AlphaFoldDB" id="A0A380HBC9"/>
<evidence type="ECO:0000256" key="1">
    <source>
        <dbReference type="SAM" id="Phobius"/>
    </source>
</evidence>
<dbReference type="Proteomes" id="UP000255425">
    <property type="component" value="Unassembled WGS sequence"/>
</dbReference>
<keyword evidence="1" id="KW-1133">Transmembrane helix</keyword>